<organism evidence="1 2">
    <name type="scientific">Pseudonocardia yuanmonensis</name>
    <dbReference type="NCBI Taxonomy" id="1095914"/>
    <lineage>
        <taxon>Bacteria</taxon>
        <taxon>Bacillati</taxon>
        <taxon>Actinomycetota</taxon>
        <taxon>Actinomycetes</taxon>
        <taxon>Pseudonocardiales</taxon>
        <taxon>Pseudonocardiaceae</taxon>
        <taxon>Pseudonocardia</taxon>
    </lineage>
</organism>
<evidence type="ECO:0000313" key="1">
    <source>
        <dbReference type="EMBL" id="GAA4672820.1"/>
    </source>
</evidence>
<evidence type="ECO:0000313" key="2">
    <source>
        <dbReference type="Proteomes" id="UP001500325"/>
    </source>
</evidence>
<dbReference type="EMBL" id="BAABIC010000001">
    <property type="protein sequence ID" value="GAA4672820.1"/>
    <property type="molecule type" value="Genomic_DNA"/>
</dbReference>
<gene>
    <name evidence="1" type="ORF">GCM10023215_00130</name>
</gene>
<comment type="caution">
    <text evidence="1">The sequence shown here is derived from an EMBL/GenBank/DDBJ whole genome shotgun (WGS) entry which is preliminary data.</text>
</comment>
<protein>
    <submittedName>
        <fullName evidence="1">Uncharacterized protein</fullName>
    </submittedName>
</protein>
<dbReference type="Proteomes" id="UP001500325">
    <property type="component" value="Unassembled WGS sequence"/>
</dbReference>
<keyword evidence="2" id="KW-1185">Reference proteome</keyword>
<reference evidence="2" key="1">
    <citation type="journal article" date="2019" name="Int. J. Syst. Evol. Microbiol.">
        <title>The Global Catalogue of Microorganisms (GCM) 10K type strain sequencing project: providing services to taxonomists for standard genome sequencing and annotation.</title>
        <authorList>
            <consortium name="The Broad Institute Genomics Platform"/>
            <consortium name="The Broad Institute Genome Sequencing Center for Infectious Disease"/>
            <person name="Wu L."/>
            <person name="Ma J."/>
        </authorList>
    </citation>
    <scope>NUCLEOTIDE SEQUENCE [LARGE SCALE GENOMIC DNA]</scope>
    <source>
        <strain evidence="2">JCM 18055</strain>
    </source>
</reference>
<accession>A0ABP8VVB1</accession>
<sequence>MIVRRVLLESYRLELVTGTEFGNGTVGLHTAGTAEPAAAAEDSAFPAPPVPRAIRLHR</sequence>
<proteinExistence type="predicted"/>
<name>A0ABP8VVB1_9PSEU</name>